<evidence type="ECO:0000313" key="6">
    <source>
        <dbReference type="Proteomes" id="UP000199568"/>
    </source>
</evidence>
<dbReference type="GO" id="GO:0007165">
    <property type="term" value="P:signal transduction"/>
    <property type="evidence" value="ECO:0007669"/>
    <property type="project" value="UniProtKB-KW"/>
</dbReference>
<reference evidence="5 6" key="1">
    <citation type="submission" date="2016-10" db="EMBL/GenBank/DDBJ databases">
        <authorList>
            <person name="de Groot N.N."/>
        </authorList>
    </citation>
    <scope>NUCLEOTIDE SEQUENCE [LARGE SCALE GENOMIC DNA]</scope>
    <source>
        <strain evidence="5 6">DSM 18979</strain>
    </source>
</reference>
<dbReference type="SUPFAM" id="SSF58104">
    <property type="entry name" value="Methyl-accepting chemotaxis protein (MCP) signaling domain"/>
    <property type="match status" value="1"/>
</dbReference>
<dbReference type="Pfam" id="PF00015">
    <property type="entry name" value="MCPsignal"/>
    <property type="match status" value="1"/>
</dbReference>
<dbReference type="InterPro" id="IPR004089">
    <property type="entry name" value="MCPsignal_dom"/>
</dbReference>
<evidence type="ECO:0000259" key="4">
    <source>
        <dbReference type="PROSITE" id="PS50111"/>
    </source>
</evidence>
<dbReference type="STRING" id="426128.SAMN05660297_01137"/>
<dbReference type="RefSeq" id="WP_090440597.1">
    <property type="nucleotide sequence ID" value="NZ_FOHU01000003.1"/>
</dbReference>
<keyword evidence="3" id="KW-0175">Coiled coil</keyword>
<protein>
    <submittedName>
        <fullName evidence="5">Methyl-accepting chemotaxis protein (MCP) signalling domain-containing protein</fullName>
    </submittedName>
</protein>
<name>A0A1I0AYU3_9FIRM</name>
<dbReference type="EMBL" id="FOHU01000003">
    <property type="protein sequence ID" value="SES99626.1"/>
    <property type="molecule type" value="Genomic_DNA"/>
</dbReference>
<dbReference type="GO" id="GO:0016020">
    <property type="term" value="C:membrane"/>
    <property type="evidence" value="ECO:0007669"/>
    <property type="project" value="InterPro"/>
</dbReference>
<evidence type="ECO:0000256" key="2">
    <source>
        <dbReference type="PROSITE-ProRule" id="PRU00284"/>
    </source>
</evidence>
<evidence type="ECO:0000256" key="1">
    <source>
        <dbReference type="ARBA" id="ARBA00023224"/>
    </source>
</evidence>
<feature type="coiled-coil region" evidence="3">
    <location>
        <begin position="272"/>
        <end position="299"/>
    </location>
</feature>
<accession>A0A1I0AYU3</accession>
<dbReference type="SMART" id="SM00283">
    <property type="entry name" value="MA"/>
    <property type="match status" value="1"/>
</dbReference>
<dbReference type="OrthoDB" id="9816519at2"/>
<sequence length="324" mass="37009">MFKFARSITKKEVEQVIPVEKEANLSFQYENEIFELNSQMEKQLLTLSREEGNMTHSFNTLLEGTGYTTEQIAEVEEHLYLLSKNSERTRDLVTNVVKSLSSSSLEINNAKEGMHQLSFQVETVADAFQHIFDLFKQMSSLYNNIEKFTTVIKGISNQTNLLSLNASIEAARAGEAGKSFAIVAQEIKKLSNDTEKNSEDIIATLREMTDMMNLLNSRSNEGKEEVLKTKDLIKQSEVLLDNIIKSENDINAHVEEVHHSQEENLKGIHDITSNLTNLVDKSKNENKQLEELIISVQKKSDFYLHLLNHLHQIKLLKEEHSKNL</sequence>
<dbReference type="Proteomes" id="UP000199568">
    <property type="component" value="Unassembled WGS sequence"/>
</dbReference>
<dbReference type="PROSITE" id="PS50111">
    <property type="entry name" value="CHEMOTAXIS_TRANSDUC_2"/>
    <property type="match status" value="1"/>
</dbReference>
<keyword evidence="1 2" id="KW-0807">Transducer</keyword>
<organism evidence="5 6">
    <name type="scientific">Natronincola peptidivorans</name>
    <dbReference type="NCBI Taxonomy" id="426128"/>
    <lineage>
        <taxon>Bacteria</taxon>
        <taxon>Bacillati</taxon>
        <taxon>Bacillota</taxon>
        <taxon>Clostridia</taxon>
        <taxon>Peptostreptococcales</taxon>
        <taxon>Natronincolaceae</taxon>
        <taxon>Natronincola</taxon>
    </lineage>
</organism>
<dbReference type="PANTHER" id="PTHR32089">
    <property type="entry name" value="METHYL-ACCEPTING CHEMOTAXIS PROTEIN MCPB"/>
    <property type="match status" value="1"/>
</dbReference>
<evidence type="ECO:0000313" key="5">
    <source>
        <dbReference type="EMBL" id="SES99626.1"/>
    </source>
</evidence>
<dbReference type="PANTHER" id="PTHR32089:SF112">
    <property type="entry name" value="LYSOZYME-LIKE PROTEIN-RELATED"/>
    <property type="match status" value="1"/>
</dbReference>
<proteinExistence type="predicted"/>
<dbReference type="AlphaFoldDB" id="A0A1I0AYU3"/>
<gene>
    <name evidence="5" type="ORF">SAMN05660297_01137</name>
</gene>
<evidence type="ECO:0000256" key="3">
    <source>
        <dbReference type="SAM" id="Coils"/>
    </source>
</evidence>
<dbReference type="Gene3D" id="1.10.287.950">
    <property type="entry name" value="Methyl-accepting chemotaxis protein"/>
    <property type="match status" value="1"/>
</dbReference>
<feature type="domain" description="Methyl-accepting transducer" evidence="4">
    <location>
        <begin position="68"/>
        <end position="279"/>
    </location>
</feature>
<keyword evidence="6" id="KW-1185">Reference proteome</keyword>